<reference evidence="3 4" key="1">
    <citation type="submission" date="2024-09" db="EMBL/GenBank/DDBJ databases">
        <authorList>
            <person name="Sun Q."/>
            <person name="Mori K."/>
        </authorList>
    </citation>
    <scope>NUCLEOTIDE SEQUENCE [LARGE SCALE GENOMIC DNA]</scope>
    <source>
        <strain evidence="3 4">JCM 3028</strain>
    </source>
</reference>
<keyword evidence="1" id="KW-1133">Transmembrane helix</keyword>
<dbReference type="EMBL" id="JBHMBS010000005">
    <property type="protein sequence ID" value="MFB9676254.1"/>
    <property type="molecule type" value="Genomic_DNA"/>
</dbReference>
<organism evidence="3 4">
    <name type="scientific">Streptosporangium vulgare</name>
    <dbReference type="NCBI Taxonomy" id="46190"/>
    <lineage>
        <taxon>Bacteria</taxon>
        <taxon>Bacillati</taxon>
        <taxon>Actinomycetota</taxon>
        <taxon>Actinomycetes</taxon>
        <taxon>Streptosporangiales</taxon>
        <taxon>Streptosporangiaceae</taxon>
        <taxon>Streptosporangium</taxon>
    </lineage>
</organism>
<sequence>MRIHTRVLAGTLLVCVLGGWASPAMSAAAHPFGPPSTARIGADGSRVTISWFAAEDDWVALGQSIGAFEDPATGTVTTELTGEQKLERSPALRTYLLDRVTVAQGGRRCESRLEELRELVTAGARFVFDCQSPVTQLDVTVAALTDLNKAYRTMLVAETPATPGRTLLTEAESTRRLTFSGAGGSGPPPGTTSVVVGAAVLLAGAGVFAALWRRRGTGGRS</sequence>
<evidence type="ECO:0000256" key="1">
    <source>
        <dbReference type="SAM" id="Phobius"/>
    </source>
</evidence>
<keyword evidence="2" id="KW-0732">Signal</keyword>
<name>A0ABV5TB33_9ACTN</name>
<keyword evidence="4" id="KW-1185">Reference proteome</keyword>
<protein>
    <recommendedName>
        <fullName evidence="5">LPXTG cell wall anchor domain-containing protein</fullName>
    </recommendedName>
</protein>
<accession>A0ABV5TB33</accession>
<feature type="signal peptide" evidence="2">
    <location>
        <begin position="1"/>
        <end position="26"/>
    </location>
</feature>
<evidence type="ECO:0000313" key="3">
    <source>
        <dbReference type="EMBL" id="MFB9676254.1"/>
    </source>
</evidence>
<feature type="chain" id="PRO_5046044229" description="LPXTG cell wall anchor domain-containing protein" evidence="2">
    <location>
        <begin position="27"/>
        <end position="221"/>
    </location>
</feature>
<gene>
    <name evidence="3" type="ORF">ACFFRH_12220</name>
</gene>
<evidence type="ECO:0000256" key="2">
    <source>
        <dbReference type="SAM" id="SignalP"/>
    </source>
</evidence>
<feature type="transmembrane region" description="Helical" evidence="1">
    <location>
        <begin position="194"/>
        <end position="212"/>
    </location>
</feature>
<proteinExistence type="predicted"/>
<dbReference type="Proteomes" id="UP001589610">
    <property type="component" value="Unassembled WGS sequence"/>
</dbReference>
<comment type="caution">
    <text evidence="3">The sequence shown here is derived from an EMBL/GenBank/DDBJ whole genome shotgun (WGS) entry which is preliminary data.</text>
</comment>
<dbReference type="RefSeq" id="WP_344743190.1">
    <property type="nucleotide sequence ID" value="NZ_BAAAWW010000017.1"/>
</dbReference>
<evidence type="ECO:0000313" key="4">
    <source>
        <dbReference type="Proteomes" id="UP001589610"/>
    </source>
</evidence>
<keyword evidence="1" id="KW-0472">Membrane</keyword>
<keyword evidence="1" id="KW-0812">Transmembrane</keyword>
<evidence type="ECO:0008006" key="5">
    <source>
        <dbReference type="Google" id="ProtNLM"/>
    </source>
</evidence>